<feature type="region of interest" description="Disordered" evidence="1">
    <location>
        <begin position="1"/>
        <end position="84"/>
    </location>
</feature>
<evidence type="ECO:0008006" key="4">
    <source>
        <dbReference type="Google" id="ProtNLM"/>
    </source>
</evidence>
<proteinExistence type="predicted"/>
<name>A0A1Y0T150_9CAUD</name>
<evidence type="ECO:0000256" key="1">
    <source>
        <dbReference type="SAM" id="MobiDB-lite"/>
    </source>
</evidence>
<feature type="compositionally biased region" description="Polar residues" evidence="1">
    <location>
        <begin position="1"/>
        <end position="12"/>
    </location>
</feature>
<accession>A0A1Y0T150</accession>
<feature type="compositionally biased region" description="Low complexity" evidence="1">
    <location>
        <begin position="38"/>
        <end position="65"/>
    </location>
</feature>
<gene>
    <name evidence="2" type="ORF">NOXIFER_77</name>
</gene>
<organism evidence="2 3">
    <name type="scientific">Pseudomonas phage Noxifer</name>
    <dbReference type="NCBI Taxonomy" id="2006684"/>
    <lineage>
        <taxon>Viruses</taxon>
        <taxon>Duplodnaviria</taxon>
        <taxon>Heunggongvirae</taxon>
        <taxon>Uroviricota</taxon>
        <taxon>Caudoviricetes</taxon>
        <taxon>Chimalliviridae</taxon>
        <taxon>Noxifervirus</taxon>
        <taxon>Noxifervirus noxifer</taxon>
    </lineage>
</organism>
<dbReference type="EMBL" id="MF063068">
    <property type="protein sequence ID" value="ARV77248.1"/>
    <property type="molecule type" value="Genomic_DNA"/>
</dbReference>
<dbReference type="OrthoDB" id="22604at10239"/>
<sequence>MSDPTQPNQEQQDAPAPESFGSTTTPADISTEVKGAETPAGDQPDAGPAAADSAADQTGATPAEGAAGGEDGPNPDANVPPETPEEVDVVGLARTSYEIPADVTDGLVVEFLQAYGGGANELRLGEWSTELLLAVLQGKFRFPEAELKNLIVVYRQRVELPAAWNDQSVINFLRTGQEPKLTSTNVWLVDVTRSGRTPAEWSTAELEAWAKGEIQAGGKSHDNGIALELKARLGLKSEDSPKSVRKAYRALSPEDLIKIAGAEASTPVVVDAASDETEQLQQAKAVVAKLETVEGLSSVDVAMIDDGLKRFIEATPPNRNILEDRALKAQNDLDTLFQYIISREPQGMVAGLERLKVTFKQQMVKGGVFDFNNVFRFTHLMRSDNKRQQRHVGLLELMRVYFADAKEARKQCEPRQLLQYQDADKVPLLIEYFTQVA</sequence>
<evidence type="ECO:0000313" key="2">
    <source>
        <dbReference type="EMBL" id="ARV77248.1"/>
    </source>
</evidence>
<dbReference type="Proteomes" id="UP000224829">
    <property type="component" value="Segment"/>
</dbReference>
<protein>
    <recommendedName>
        <fullName evidence="4">Virion structural protein</fullName>
    </recommendedName>
</protein>
<evidence type="ECO:0000313" key="3">
    <source>
        <dbReference type="Proteomes" id="UP000224829"/>
    </source>
</evidence>
<keyword evidence="3" id="KW-1185">Reference proteome</keyword>
<reference evidence="2 3" key="1">
    <citation type="submission" date="2017-05" db="EMBL/GenBank/DDBJ databases">
        <authorList>
            <person name="Song R."/>
            <person name="Chenine A.L."/>
            <person name="Ruprecht R.M."/>
        </authorList>
    </citation>
    <scope>NUCLEOTIDE SEQUENCE [LARGE SCALE GENOMIC DNA]</scope>
</reference>